<accession>A0A0S4NBG7</accession>
<dbReference type="PANTHER" id="PTHR38753:SF1">
    <property type="entry name" value="SLR1441 PROTEIN"/>
    <property type="match status" value="1"/>
</dbReference>
<feature type="domain" description="DUF8196" evidence="1">
    <location>
        <begin position="40"/>
        <end position="145"/>
    </location>
</feature>
<dbReference type="PANTHER" id="PTHR38753">
    <property type="entry name" value="SLR1441 PROTEIN"/>
    <property type="match status" value="1"/>
</dbReference>
<dbReference type="STRING" id="1643428.GCA_001442855_02099"/>
<evidence type="ECO:0000259" key="1">
    <source>
        <dbReference type="Pfam" id="PF26618"/>
    </source>
</evidence>
<dbReference type="InterPro" id="IPR058509">
    <property type="entry name" value="DUF8196"/>
</dbReference>
<dbReference type="Proteomes" id="UP000320623">
    <property type="component" value="Unassembled WGS sequence"/>
</dbReference>
<name>A0A0S4NBG7_9BACT</name>
<dbReference type="AlphaFoldDB" id="A0A0S4NBG7"/>
<protein>
    <recommendedName>
        <fullName evidence="1">DUF8196 domain-containing protein</fullName>
    </recommendedName>
</protein>
<gene>
    <name evidence="2" type="ORF">JGI1_02144</name>
</gene>
<dbReference type="Pfam" id="PF26618">
    <property type="entry name" value="DUF8196"/>
    <property type="match status" value="1"/>
</dbReference>
<dbReference type="EMBL" id="FAOO01000023">
    <property type="protein sequence ID" value="CUU08663.1"/>
    <property type="molecule type" value="Genomic_DNA"/>
</dbReference>
<feature type="non-terminal residue" evidence="2">
    <location>
        <position position="1"/>
    </location>
</feature>
<organism evidence="2 3">
    <name type="scientific">Candidatus Thermokryptus mobilis</name>
    <dbReference type="NCBI Taxonomy" id="1643428"/>
    <lineage>
        <taxon>Bacteria</taxon>
        <taxon>Pseudomonadati</taxon>
        <taxon>Candidatus Kryptoniota</taxon>
        <taxon>Candidatus Thermokryptus</taxon>
    </lineage>
</organism>
<reference evidence="3" key="1">
    <citation type="submission" date="2015-11" db="EMBL/GenBank/DDBJ databases">
        <authorList>
            <person name="Varghese N."/>
        </authorList>
    </citation>
    <scope>NUCLEOTIDE SEQUENCE [LARGE SCALE GENOMIC DNA]</scope>
</reference>
<sequence length="153" mass="17643">QLAEAQRRTEKEIEKLTKGLESLKKEVGGLAHTVGYRLEDEAIKALPELLKRDIGIEIIGRLKRDYIEIAPGKYIEVNIWGTGRINGEEYVVIGEARSQLKKSDIDDFIKKVNAIKKYIPKEQVKILVTYQTSPLVRRYAEEKGIKIYFSYEF</sequence>
<keyword evidence="3" id="KW-1185">Reference proteome</keyword>
<proteinExistence type="predicted"/>
<evidence type="ECO:0000313" key="3">
    <source>
        <dbReference type="Proteomes" id="UP000320623"/>
    </source>
</evidence>
<evidence type="ECO:0000313" key="2">
    <source>
        <dbReference type="EMBL" id="CUU08663.1"/>
    </source>
</evidence>